<name>E0U939_GLOV7</name>
<dbReference type="RefSeq" id="WP_013324241.1">
    <property type="nucleotide sequence ID" value="NC_014501.1"/>
</dbReference>
<accession>E0U939</accession>
<dbReference type="Pfam" id="PF19991">
    <property type="entry name" value="HMA_2"/>
    <property type="match status" value="1"/>
</dbReference>
<organism evidence="2 3">
    <name type="scientific">Gloeothece verrucosa (strain PCC 7822)</name>
    <name type="common">Cyanothece sp. (strain PCC 7822)</name>
    <dbReference type="NCBI Taxonomy" id="497965"/>
    <lineage>
        <taxon>Bacteria</taxon>
        <taxon>Bacillati</taxon>
        <taxon>Cyanobacteriota</taxon>
        <taxon>Cyanophyceae</taxon>
        <taxon>Oscillatoriophycideae</taxon>
        <taxon>Chroococcales</taxon>
        <taxon>Aphanothecaceae</taxon>
        <taxon>Gloeothece</taxon>
        <taxon>Gloeothece verrucosa</taxon>
    </lineage>
</organism>
<evidence type="ECO:0000313" key="2">
    <source>
        <dbReference type="EMBL" id="ADN16178.1"/>
    </source>
</evidence>
<dbReference type="STRING" id="497965.Cyan7822_4260"/>
<dbReference type="Proteomes" id="UP000008206">
    <property type="component" value="Chromosome"/>
</dbReference>
<dbReference type="eggNOG" id="COG5373">
    <property type="taxonomic scope" value="Bacteria"/>
</dbReference>
<sequence>MSTHSSDHKAKTIVYQVMSSIPGRIRLRIPSLSANLALRENLKKFIESVKGVTQVRLNPMAESIIVNFNQNQISSAQLENQLAQAIEQQISIASPPPTLSKAVNVQPTTPSQPPLQPTEQAAQPPLQPTEQAAQPPLQPTEQAAQPPLQPTEQAAQPPLQPTEELAAQPPLQPTEELAAPPTAETFDLPPLEQEAAQGNFDPWLHQCQQQAKMIQQLQQQLAWLLATASIGSNLLNKGNFNHSTTSEPENASTFAPNLSLMQTLQREKKWQQLAEQQLEIITRLQQQITEQERLSKIAEFHLNKWKKRFFS</sequence>
<proteinExistence type="predicted"/>
<dbReference type="HOGENOM" id="CLU_893471_0_0_3"/>
<feature type="region of interest" description="Disordered" evidence="1">
    <location>
        <begin position="97"/>
        <end position="163"/>
    </location>
</feature>
<evidence type="ECO:0000313" key="3">
    <source>
        <dbReference type="Proteomes" id="UP000008206"/>
    </source>
</evidence>
<dbReference type="OrthoDB" id="517793at2"/>
<dbReference type="AlphaFoldDB" id="E0U939"/>
<protein>
    <submittedName>
        <fullName evidence="2">Uncharacterized protein</fullName>
    </submittedName>
</protein>
<dbReference type="KEGG" id="cyj:Cyan7822_4260"/>
<dbReference type="EMBL" id="CP002198">
    <property type="protein sequence ID" value="ADN16178.1"/>
    <property type="molecule type" value="Genomic_DNA"/>
</dbReference>
<evidence type="ECO:0000256" key="1">
    <source>
        <dbReference type="SAM" id="MobiDB-lite"/>
    </source>
</evidence>
<reference evidence="3" key="1">
    <citation type="journal article" date="2011" name="MBio">
        <title>Novel metabolic attributes of the genus Cyanothece, comprising a group of unicellular nitrogen-fixing Cyanobacteria.</title>
        <authorList>
            <person name="Bandyopadhyay A."/>
            <person name="Elvitigala T."/>
            <person name="Welsh E."/>
            <person name="Stockel J."/>
            <person name="Liberton M."/>
            <person name="Min H."/>
            <person name="Sherman L.A."/>
            <person name="Pakrasi H.B."/>
        </authorList>
    </citation>
    <scope>NUCLEOTIDE SEQUENCE [LARGE SCALE GENOMIC DNA]</scope>
    <source>
        <strain evidence="3">PCC 7822</strain>
    </source>
</reference>
<keyword evidence="3" id="KW-1185">Reference proteome</keyword>
<gene>
    <name evidence="2" type="ordered locus">Cyan7822_4260</name>
</gene>